<reference evidence="1 2" key="1">
    <citation type="journal article" date="2019" name="Sci. Rep.">
        <title>Orb-weaving spider Araneus ventricosus genome elucidates the spidroin gene catalogue.</title>
        <authorList>
            <person name="Kono N."/>
            <person name="Nakamura H."/>
            <person name="Ohtoshi R."/>
            <person name="Moran D.A.P."/>
            <person name="Shinohara A."/>
            <person name="Yoshida Y."/>
            <person name="Fujiwara M."/>
            <person name="Mori M."/>
            <person name="Tomita M."/>
            <person name="Arakawa K."/>
        </authorList>
    </citation>
    <scope>NUCLEOTIDE SEQUENCE [LARGE SCALE GENOMIC DNA]</scope>
</reference>
<evidence type="ECO:0000313" key="1">
    <source>
        <dbReference type="EMBL" id="GBO30623.1"/>
    </source>
</evidence>
<accession>A0A4Y2VYU8</accession>
<organism evidence="1 2">
    <name type="scientific">Araneus ventricosus</name>
    <name type="common">Orbweaver spider</name>
    <name type="synonym">Epeira ventricosa</name>
    <dbReference type="NCBI Taxonomy" id="182803"/>
    <lineage>
        <taxon>Eukaryota</taxon>
        <taxon>Metazoa</taxon>
        <taxon>Ecdysozoa</taxon>
        <taxon>Arthropoda</taxon>
        <taxon>Chelicerata</taxon>
        <taxon>Arachnida</taxon>
        <taxon>Araneae</taxon>
        <taxon>Araneomorphae</taxon>
        <taxon>Entelegynae</taxon>
        <taxon>Araneoidea</taxon>
        <taxon>Araneidae</taxon>
        <taxon>Araneus</taxon>
    </lineage>
</organism>
<proteinExistence type="predicted"/>
<gene>
    <name evidence="1" type="ORF">AVEN_209458_1</name>
</gene>
<keyword evidence="2" id="KW-1185">Reference proteome</keyword>
<dbReference type="EMBL" id="BGPR01053814">
    <property type="protein sequence ID" value="GBO30623.1"/>
    <property type="molecule type" value="Genomic_DNA"/>
</dbReference>
<dbReference type="AlphaFoldDB" id="A0A4Y2VYU8"/>
<protein>
    <submittedName>
        <fullName evidence="1">Uncharacterized protein</fullName>
    </submittedName>
</protein>
<sequence length="87" mass="9481">MAMNYASRSNSQDALGLNWKMEVPCVLEDTLHCGKRNCLWSPSSICSGRRDLAPGGPEPQGNGVTIPGFQISIIHSYYDDEVIGKVP</sequence>
<evidence type="ECO:0000313" key="2">
    <source>
        <dbReference type="Proteomes" id="UP000499080"/>
    </source>
</evidence>
<name>A0A4Y2VYU8_ARAVE</name>
<dbReference type="Proteomes" id="UP000499080">
    <property type="component" value="Unassembled WGS sequence"/>
</dbReference>
<comment type="caution">
    <text evidence="1">The sequence shown here is derived from an EMBL/GenBank/DDBJ whole genome shotgun (WGS) entry which is preliminary data.</text>
</comment>